<name>A0ACC2PCU9_9HYME</name>
<dbReference type="Proteomes" id="UP001239111">
    <property type="component" value="Chromosome 2"/>
</dbReference>
<keyword evidence="2" id="KW-1185">Reference proteome</keyword>
<protein>
    <submittedName>
        <fullName evidence="1">Uncharacterized protein</fullName>
    </submittedName>
</protein>
<gene>
    <name evidence="1" type="ORF">QAD02_017032</name>
</gene>
<sequence>MEEEEEQTQNDLSKSLKGRARMTIQVCSLYARCYEGRSRNSASVTFNIITERIANVEQNEGEEKTQNGLSESLEARARMNQEEEETQNDLSKSLGGRARMAREGTSEPGEQELRVTLLELRRDLKLVLRSGNRYERPKSFHHRRYYPLRIIRPETPVLLPHLDYITLEELL</sequence>
<proteinExistence type="predicted"/>
<evidence type="ECO:0000313" key="1">
    <source>
        <dbReference type="EMBL" id="KAJ8681245.1"/>
    </source>
</evidence>
<evidence type="ECO:0000313" key="2">
    <source>
        <dbReference type="Proteomes" id="UP001239111"/>
    </source>
</evidence>
<comment type="caution">
    <text evidence="1">The sequence shown here is derived from an EMBL/GenBank/DDBJ whole genome shotgun (WGS) entry which is preliminary data.</text>
</comment>
<organism evidence="1 2">
    <name type="scientific">Eretmocerus hayati</name>
    <dbReference type="NCBI Taxonomy" id="131215"/>
    <lineage>
        <taxon>Eukaryota</taxon>
        <taxon>Metazoa</taxon>
        <taxon>Ecdysozoa</taxon>
        <taxon>Arthropoda</taxon>
        <taxon>Hexapoda</taxon>
        <taxon>Insecta</taxon>
        <taxon>Pterygota</taxon>
        <taxon>Neoptera</taxon>
        <taxon>Endopterygota</taxon>
        <taxon>Hymenoptera</taxon>
        <taxon>Apocrita</taxon>
        <taxon>Proctotrupomorpha</taxon>
        <taxon>Chalcidoidea</taxon>
        <taxon>Aphelinidae</taxon>
        <taxon>Aphelininae</taxon>
        <taxon>Eretmocerus</taxon>
    </lineage>
</organism>
<accession>A0ACC2PCU9</accession>
<reference evidence="1" key="1">
    <citation type="submission" date="2023-04" db="EMBL/GenBank/DDBJ databases">
        <title>A chromosome-level genome assembly of the parasitoid wasp Eretmocerus hayati.</title>
        <authorList>
            <person name="Zhong Y."/>
            <person name="Liu S."/>
            <person name="Liu Y."/>
        </authorList>
    </citation>
    <scope>NUCLEOTIDE SEQUENCE</scope>
    <source>
        <strain evidence="1">ZJU_SS_LIU_2023</strain>
    </source>
</reference>
<dbReference type="EMBL" id="CM056742">
    <property type="protein sequence ID" value="KAJ8681245.1"/>
    <property type="molecule type" value="Genomic_DNA"/>
</dbReference>